<evidence type="ECO:0000313" key="1">
    <source>
        <dbReference type="EMBL" id="STE89042.1"/>
    </source>
</evidence>
<sequence>MLQLCLQAENYPVHQYGQGADHDARVVMGIHISITRLSLRGESEDERKQFFAFT</sequence>
<protein>
    <submittedName>
        <fullName evidence="1">Uncharacterized protein</fullName>
    </submittedName>
</protein>
<proteinExistence type="predicted"/>
<accession>A0A376L2V3</accession>
<name>A0A376L2V3_ECOLX</name>
<gene>
    <name evidence="1" type="ORF">NCTC10418_06764</name>
</gene>
<dbReference type="AlphaFoldDB" id="A0A376L2V3"/>
<evidence type="ECO:0000313" key="2">
    <source>
        <dbReference type="Proteomes" id="UP000255460"/>
    </source>
</evidence>
<reference evidence="1 2" key="1">
    <citation type="submission" date="2018-06" db="EMBL/GenBank/DDBJ databases">
        <authorList>
            <consortium name="Pathogen Informatics"/>
            <person name="Doyle S."/>
        </authorList>
    </citation>
    <scope>NUCLEOTIDE SEQUENCE [LARGE SCALE GENOMIC DNA]</scope>
    <source>
        <strain evidence="1 2">NCTC10418</strain>
    </source>
</reference>
<dbReference type="Proteomes" id="UP000255460">
    <property type="component" value="Unassembled WGS sequence"/>
</dbReference>
<organism evidence="1 2">
    <name type="scientific">Escherichia coli</name>
    <dbReference type="NCBI Taxonomy" id="562"/>
    <lineage>
        <taxon>Bacteria</taxon>
        <taxon>Pseudomonadati</taxon>
        <taxon>Pseudomonadota</taxon>
        <taxon>Gammaproteobacteria</taxon>
        <taxon>Enterobacterales</taxon>
        <taxon>Enterobacteriaceae</taxon>
        <taxon>Escherichia</taxon>
    </lineage>
</organism>
<dbReference type="EMBL" id="UFZQ01000001">
    <property type="protein sequence ID" value="STE89042.1"/>
    <property type="molecule type" value="Genomic_DNA"/>
</dbReference>